<gene>
    <name evidence="2" type="ORF">ACFPOD_09805</name>
</gene>
<dbReference type="Gene3D" id="3.40.30.10">
    <property type="entry name" value="Glutaredoxin"/>
    <property type="match status" value="1"/>
</dbReference>
<dbReference type="InterPro" id="IPR010987">
    <property type="entry name" value="Glutathione-S-Trfase_C-like"/>
</dbReference>
<accession>A0ABW0T890</accession>
<dbReference type="PROSITE" id="PS51257">
    <property type="entry name" value="PROKAR_LIPOPROTEIN"/>
    <property type="match status" value="1"/>
</dbReference>
<dbReference type="PANTHER" id="PTHR44051">
    <property type="entry name" value="GLUTATHIONE S-TRANSFERASE-RELATED"/>
    <property type="match status" value="1"/>
</dbReference>
<comment type="caution">
    <text evidence="2">The sequence shown here is derived from an EMBL/GenBank/DDBJ whole genome shotgun (WGS) entry which is preliminary data.</text>
</comment>
<evidence type="ECO:0000259" key="1">
    <source>
        <dbReference type="PROSITE" id="PS50405"/>
    </source>
</evidence>
<evidence type="ECO:0000313" key="3">
    <source>
        <dbReference type="Proteomes" id="UP001596107"/>
    </source>
</evidence>
<feature type="domain" description="GST C-terminal" evidence="1">
    <location>
        <begin position="1"/>
        <end position="122"/>
    </location>
</feature>
<dbReference type="SUPFAM" id="SSF47616">
    <property type="entry name" value="GST C-terminal domain-like"/>
    <property type="match status" value="1"/>
</dbReference>
<dbReference type="PROSITE" id="PS50405">
    <property type="entry name" value="GST_CTER"/>
    <property type="match status" value="1"/>
</dbReference>
<dbReference type="Pfam" id="PF13410">
    <property type="entry name" value="GST_C_2"/>
    <property type="match status" value="1"/>
</dbReference>
<protein>
    <submittedName>
        <fullName evidence="2">Glutathione S-transferase family protein</fullName>
    </submittedName>
</protein>
<dbReference type="Proteomes" id="UP001596107">
    <property type="component" value="Unassembled WGS sequence"/>
</dbReference>
<name>A0ABW0T890_9HYPH</name>
<dbReference type="RefSeq" id="WP_246637870.1">
    <property type="nucleotide sequence ID" value="NZ_CP078143.1"/>
</dbReference>
<dbReference type="CDD" id="cd00299">
    <property type="entry name" value="GST_C_family"/>
    <property type="match status" value="1"/>
</dbReference>
<keyword evidence="3" id="KW-1185">Reference proteome</keyword>
<proteinExistence type="predicted"/>
<reference evidence="3" key="1">
    <citation type="journal article" date="2019" name="Int. J. Syst. Evol. Microbiol.">
        <title>The Global Catalogue of Microorganisms (GCM) 10K type strain sequencing project: providing services to taxonomists for standard genome sequencing and annotation.</title>
        <authorList>
            <consortium name="The Broad Institute Genomics Platform"/>
            <consortium name="The Broad Institute Genome Sequencing Center for Infectious Disease"/>
            <person name="Wu L."/>
            <person name="Ma J."/>
        </authorList>
    </citation>
    <scope>NUCLEOTIDE SEQUENCE [LARGE SCALE GENOMIC DNA]</scope>
    <source>
        <strain evidence="3">JCM 3366</strain>
    </source>
</reference>
<organism evidence="2 3">
    <name type="scientific">Nitratireductor kimnyeongensis</name>
    <dbReference type="NCBI Taxonomy" id="430679"/>
    <lineage>
        <taxon>Bacteria</taxon>
        <taxon>Pseudomonadati</taxon>
        <taxon>Pseudomonadota</taxon>
        <taxon>Alphaproteobacteria</taxon>
        <taxon>Hyphomicrobiales</taxon>
        <taxon>Phyllobacteriaceae</taxon>
        <taxon>Nitratireductor</taxon>
    </lineage>
</organism>
<dbReference type="Gene3D" id="1.20.1050.10">
    <property type="match status" value="1"/>
</dbReference>
<dbReference type="PANTHER" id="PTHR44051:SF8">
    <property type="entry name" value="GLUTATHIONE S-TRANSFERASE GSTA"/>
    <property type="match status" value="1"/>
</dbReference>
<evidence type="ECO:0000313" key="2">
    <source>
        <dbReference type="EMBL" id="MFC5585408.1"/>
    </source>
</evidence>
<dbReference type="EMBL" id="JBHSNB010000002">
    <property type="protein sequence ID" value="MFC5585408.1"/>
    <property type="molecule type" value="Genomic_DNA"/>
</dbReference>
<sequence length="133" mass="14562">MRLGCSTGCSATTSTSACRRSWGDLLRPAEKRDPFGVDEAISGLKTAYAFLEKRLEGKRWALGDQFSFADCSAAPALFYANNIVALNDGHPALAAYLTRLMERPSYARTLSEAEPYFHMDPLDNKPTLTPPVA</sequence>
<dbReference type="InterPro" id="IPR036282">
    <property type="entry name" value="Glutathione-S-Trfase_C_sf"/>
</dbReference>